<dbReference type="EMBL" id="MLQL01000104">
    <property type="protein sequence ID" value="OQE09681.1"/>
    <property type="molecule type" value="Genomic_DNA"/>
</dbReference>
<accession>A0A1V6S6J8</accession>
<dbReference type="OrthoDB" id="4250151at2759"/>
<protein>
    <submittedName>
        <fullName evidence="1">Uncharacterized protein</fullName>
    </submittedName>
</protein>
<reference evidence="2" key="1">
    <citation type="journal article" date="2017" name="Nat. Microbiol.">
        <title>Global analysis of biosynthetic gene clusters reveals vast potential of secondary metabolite production in Penicillium species.</title>
        <authorList>
            <person name="Nielsen J.C."/>
            <person name="Grijseels S."/>
            <person name="Prigent S."/>
            <person name="Ji B."/>
            <person name="Dainat J."/>
            <person name="Nielsen K.F."/>
            <person name="Frisvad J.C."/>
            <person name="Workman M."/>
            <person name="Nielsen J."/>
        </authorList>
    </citation>
    <scope>NUCLEOTIDE SEQUENCE [LARGE SCALE GENOMIC DNA]</scope>
    <source>
        <strain evidence="2">IBT 14082</strain>
    </source>
</reference>
<proteinExistence type="predicted"/>
<name>A0A1V6S6J8_9EURO</name>
<dbReference type="Proteomes" id="UP000191342">
    <property type="component" value="Unassembled WGS sequence"/>
</dbReference>
<sequence>MDFAPHDPDKFLRMFRRIGPNIYDVPDDFVIILDEKRRPLYEPVDDKLWSLCAGSSTTIYFTLDRIYDVLLKSESCNHIWDRFKQPILSISRKSTIEELKSKKPGLYLVPSGEKRVHNFVKLELETNIR</sequence>
<organism evidence="1 2">
    <name type="scientific">Penicillium flavigenum</name>
    <dbReference type="NCBI Taxonomy" id="254877"/>
    <lineage>
        <taxon>Eukaryota</taxon>
        <taxon>Fungi</taxon>
        <taxon>Dikarya</taxon>
        <taxon>Ascomycota</taxon>
        <taxon>Pezizomycotina</taxon>
        <taxon>Eurotiomycetes</taxon>
        <taxon>Eurotiomycetidae</taxon>
        <taxon>Eurotiales</taxon>
        <taxon>Aspergillaceae</taxon>
        <taxon>Penicillium</taxon>
    </lineage>
</organism>
<evidence type="ECO:0000313" key="1">
    <source>
        <dbReference type="EMBL" id="OQE09681.1"/>
    </source>
</evidence>
<gene>
    <name evidence="1" type="ORF">PENFLA_c104G05453</name>
</gene>
<dbReference type="AlphaFoldDB" id="A0A1V6S6J8"/>
<comment type="caution">
    <text evidence="1">The sequence shown here is derived from an EMBL/GenBank/DDBJ whole genome shotgun (WGS) entry which is preliminary data.</text>
</comment>
<evidence type="ECO:0000313" key="2">
    <source>
        <dbReference type="Proteomes" id="UP000191342"/>
    </source>
</evidence>
<keyword evidence="2" id="KW-1185">Reference proteome</keyword>